<evidence type="ECO:0000313" key="3">
    <source>
        <dbReference type="Proteomes" id="UP000706039"/>
    </source>
</evidence>
<dbReference type="Pfam" id="PF01120">
    <property type="entry name" value="Alpha_L_fucos"/>
    <property type="match status" value="1"/>
</dbReference>
<evidence type="ECO:0000259" key="1">
    <source>
        <dbReference type="Pfam" id="PF01120"/>
    </source>
</evidence>
<reference evidence="2 3" key="1">
    <citation type="submission" date="2021-08" db="EMBL/GenBank/DDBJ databases">
        <authorList>
            <person name="Tuo L."/>
        </authorList>
    </citation>
    <scope>NUCLEOTIDE SEQUENCE [LARGE SCALE GENOMIC DNA]</scope>
    <source>
        <strain evidence="2 3">JCM 31229</strain>
    </source>
</reference>
<dbReference type="Proteomes" id="UP000706039">
    <property type="component" value="Unassembled WGS sequence"/>
</dbReference>
<keyword evidence="3" id="KW-1185">Reference proteome</keyword>
<dbReference type="SUPFAM" id="SSF51445">
    <property type="entry name" value="(Trans)glycosidases"/>
    <property type="match status" value="1"/>
</dbReference>
<accession>A0ABS7PY51</accession>
<sequence>MMNRKEFLRGGLTAISAASLPVSARTVSAASEAVSGAQGPVSITGFNPTIRLYPVKALGRLGDIRFATAEIGTMMPFLGPGEITWTVTVPEAGRYDIALCCSTTRAGLPVKIKAGRTEVDFAVPVTEGYFHPHPEGPAEDPGDPSGESFFRLKEFYNFARVPVPTEFDLVRGVNVVRLRVMGEKAGKGREVLRLRSVEVTPVGARAAIEADKSRARSRRANTDWFARAGYGVWFHFLDLTMPPSGPRIPYEEAVNRLDVEKLVGMVTETGARYMIWTVNHGNPTCPAPIKAWEKLHPGWTTKRDLISELADALGRRGIRLMLYMNPPGVGGMALNPGTVNGIPAYNEEDYANHLIDVFREFGARYGSRVAGYWFDSTFEATECFPNLPFEAINDAVKTGYPDRLVAWNNWVFPHETEWQDYFAGELTDLPVKSYGGRYIARGVAKGLQGHVALRFDADWLHIKQDTPMPVPRFKAKELADFIIASQAEQVPVTLGVGIFQDGSFGPQAMPVLREVKRLVRDHGRTATKARAL</sequence>
<feature type="domain" description="Glycoside hydrolase family 29 N-terminal" evidence="1">
    <location>
        <begin position="258"/>
        <end position="391"/>
    </location>
</feature>
<gene>
    <name evidence="2" type="ORF">K7G82_21575</name>
</gene>
<dbReference type="EMBL" id="JAINVV010000010">
    <property type="protein sequence ID" value="MBY8824909.1"/>
    <property type="molecule type" value="Genomic_DNA"/>
</dbReference>
<protein>
    <submittedName>
        <fullName evidence="2">Alpha-L-fucosidase</fullName>
    </submittedName>
</protein>
<dbReference type="InterPro" id="IPR017853">
    <property type="entry name" value="GH"/>
</dbReference>
<organism evidence="2 3">
    <name type="scientific">Sphingomonas colocasiae</name>
    <dbReference type="NCBI Taxonomy" id="1848973"/>
    <lineage>
        <taxon>Bacteria</taxon>
        <taxon>Pseudomonadati</taxon>
        <taxon>Pseudomonadota</taxon>
        <taxon>Alphaproteobacteria</taxon>
        <taxon>Sphingomonadales</taxon>
        <taxon>Sphingomonadaceae</taxon>
        <taxon>Sphingomonas</taxon>
    </lineage>
</organism>
<evidence type="ECO:0000313" key="2">
    <source>
        <dbReference type="EMBL" id="MBY8824909.1"/>
    </source>
</evidence>
<comment type="caution">
    <text evidence="2">The sequence shown here is derived from an EMBL/GenBank/DDBJ whole genome shotgun (WGS) entry which is preliminary data.</text>
</comment>
<dbReference type="RefSeq" id="WP_222992015.1">
    <property type="nucleotide sequence ID" value="NZ_JAINVV010000010.1"/>
</dbReference>
<dbReference type="Gene3D" id="2.60.120.260">
    <property type="entry name" value="Galactose-binding domain-like"/>
    <property type="match status" value="1"/>
</dbReference>
<name>A0ABS7PY51_9SPHN</name>
<dbReference type="Gene3D" id="3.20.20.80">
    <property type="entry name" value="Glycosidases"/>
    <property type="match status" value="1"/>
</dbReference>
<dbReference type="InterPro" id="IPR057739">
    <property type="entry name" value="Glyco_hydro_29_N"/>
</dbReference>
<proteinExistence type="predicted"/>